<dbReference type="PANTHER" id="PTHR43377:SF1">
    <property type="entry name" value="BILIVERDIN REDUCTASE A"/>
    <property type="match status" value="1"/>
</dbReference>
<feature type="region of interest" description="Disordered" evidence="1">
    <location>
        <begin position="288"/>
        <end position="309"/>
    </location>
</feature>
<evidence type="ECO:0000313" key="5">
    <source>
        <dbReference type="Proteomes" id="UP001596201"/>
    </source>
</evidence>
<dbReference type="Gene3D" id="3.30.360.10">
    <property type="entry name" value="Dihydrodipicolinate Reductase, domain 2"/>
    <property type="match status" value="1"/>
</dbReference>
<proteinExistence type="predicted"/>
<dbReference type="InterPro" id="IPR000683">
    <property type="entry name" value="Gfo/Idh/MocA-like_OxRdtase_N"/>
</dbReference>
<dbReference type="EMBL" id="JBHSKX010000001">
    <property type="protein sequence ID" value="MFC5366999.1"/>
    <property type="molecule type" value="Genomic_DNA"/>
</dbReference>
<dbReference type="RefSeq" id="WP_227227672.1">
    <property type="nucleotide sequence ID" value="NZ_JAJCVJ010000001.1"/>
</dbReference>
<evidence type="ECO:0000259" key="2">
    <source>
        <dbReference type="Pfam" id="PF01408"/>
    </source>
</evidence>
<dbReference type="PANTHER" id="PTHR43377">
    <property type="entry name" value="BILIVERDIN REDUCTASE A"/>
    <property type="match status" value="1"/>
</dbReference>
<dbReference type="SUPFAM" id="SSF55347">
    <property type="entry name" value="Glyceraldehyde-3-phosphate dehydrogenase-like, C-terminal domain"/>
    <property type="match status" value="1"/>
</dbReference>
<gene>
    <name evidence="4" type="ORF">ACFPJ5_08605</name>
</gene>
<name>A0ABD5RAL7_9EURY</name>
<protein>
    <submittedName>
        <fullName evidence="4">Gfo/Idh/MocA family protein</fullName>
    </submittedName>
</protein>
<organism evidence="4 5">
    <name type="scientific">Salinirubrum litoreum</name>
    <dbReference type="NCBI Taxonomy" id="1126234"/>
    <lineage>
        <taxon>Archaea</taxon>
        <taxon>Methanobacteriati</taxon>
        <taxon>Methanobacteriota</taxon>
        <taxon>Stenosarchaea group</taxon>
        <taxon>Halobacteria</taxon>
        <taxon>Halobacteriales</taxon>
        <taxon>Haloferacaceae</taxon>
        <taxon>Salinirubrum</taxon>
    </lineage>
</organism>
<evidence type="ECO:0000259" key="3">
    <source>
        <dbReference type="Pfam" id="PF22725"/>
    </source>
</evidence>
<dbReference type="InterPro" id="IPR036291">
    <property type="entry name" value="NAD(P)-bd_dom_sf"/>
</dbReference>
<dbReference type="Pfam" id="PF01408">
    <property type="entry name" value="GFO_IDH_MocA"/>
    <property type="match status" value="1"/>
</dbReference>
<accession>A0ABD5RAL7</accession>
<reference evidence="4 5" key="1">
    <citation type="journal article" date="2019" name="Int. J. Syst. Evol. Microbiol.">
        <title>The Global Catalogue of Microorganisms (GCM) 10K type strain sequencing project: providing services to taxonomists for standard genome sequencing and annotation.</title>
        <authorList>
            <consortium name="The Broad Institute Genomics Platform"/>
            <consortium name="The Broad Institute Genome Sequencing Center for Infectious Disease"/>
            <person name="Wu L."/>
            <person name="Ma J."/>
        </authorList>
    </citation>
    <scope>NUCLEOTIDE SEQUENCE [LARGE SCALE GENOMIC DNA]</scope>
    <source>
        <strain evidence="4 5">CGMCC 1.12237</strain>
    </source>
</reference>
<dbReference type="Pfam" id="PF22725">
    <property type="entry name" value="GFO_IDH_MocA_C3"/>
    <property type="match status" value="1"/>
</dbReference>
<feature type="domain" description="GFO/IDH/MocA-like oxidoreductase" evidence="3">
    <location>
        <begin position="134"/>
        <end position="272"/>
    </location>
</feature>
<dbReference type="InterPro" id="IPR051450">
    <property type="entry name" value="Gfo/Idh/MocA_Oxidoreductases"/>
</dbReference>
<dbReference type="AlphaFoldDB" id="A0ABD5RAL7"/>
<feature type="domain" description="Gfo/Idh/MocA-like oxidoreductase N-terminal" evidence="2">
    <location>
        <begin position="7"/>
        <end position="123"/>
    </location>
</feature>
<evidence type="ECO:0000256" key="1">
    <source>
        <dbReference type="SAM" id="MobiDB-lite"/>
    </source>
</evidence>
<sequence length="366" mass="39919">MTTTPPVRIGIVGLGNIGQHHADKLALTDGVDLVGGMDVDPEARARFASAYDCAEYDDATRLVADADAIIVTTPNRFHEPYAVTALDADTHVLVEKPLAHDLASAERIAEAARDSEAFCMVGFNNRFRNPVEVLAEYVQQGRFGNLTHVDANYLRRRGIPGRGSWFTSKDVAGGGALVDIGVHAIDLAMHFLDFPEIEEVSGVTRQTFGTDEDYAWIHMWGEDTGPGDFDVEDSATAFLRCADGTTVSLDVAWATNREENETYHLDGTEGGARLDRSSGDLRLYEASRDGGNHLADTDIETRPSDPHRDEQRAFVEAIRSDEHPGRNTVEQGLAVQRVIDAIYRSAESGAAVELTGSTAAETEWDR</sequence>
<dbReference type="Gene3D" id="3.40.50.720">
    <property type="entry name" value="NAD(P)-binding Rossmann-like Domain"/>
    <property type="match status" value="1"/>
</dbReference>
<dbReference type="Proteomes" id="UP001596201">
    <property type="component" value="Unassembled WGS sequence"/>
</dbReference>
<dbReference type="SUPFAM" id="SSF51735">
    <property type="entry name" value="NAD(P)-binding Rossmann-fold domains"/>
    <property type="match status" value="1"/>
</dbReference>
<comment type="caution">
    <text evidence="4">The sequence shown here is derived from an EMBL/GenBank/DDBJ whole genome shotgun (WGS) entry which is preliminary data.</text>
</comment>
<dbReference type="InterPro" id="IPR055170">
    <property type="entry name" value="GFO_IDH_MocA-like_dom"/>
</dbReference>
<evidence type="ECO:0000313" key="4">
    <source>
        <dbReference type="EMBL" id="MFC5366999.1"/>
    </source>
</evidence>
<keyword evidence="5" id="KW-1185">Reference proteome</keyword>